<gene>
    <name evidence="2" type="ORF">JK636_18095</name>
</gene>
<sequence>MIISGVRLCRLKAGLETSEAAELLGIARGTLYKLEQGYLYPSIKLLNRMRKLYKCSADEILNGLNMKESSKVSECGK</sequence>
<organism evidence="2 3">
    <name type="scientific">Clostridium rhizosphaerae</name>
    <dbReference type="NCBI Taxonomy" id="2803861"/>
    <lineage>
        <taxon>Bacteria</taxon>
        <taxon>Bacillati</taxon>
        <taxon>Bacillota</taxon>
        <taxon>Clostridia</taxon>
        <taxon>Eubacteriales</taxon>
        <taxon>Clostridiaceae</taxon>
        <taxon>Clostridium</taxon>
    </lineage>
</organism>
<evidence type="ECO:0000259" key="1">
    <source>
        <dbReference type="PROSITE" id="PS50943"/>
    </source>
</evidence>
<dbReference type="InterPro" id="IPR001387">
    <property type="entry name" value="Cro/C1-type_HTH"/>
</dbReference>
<comment type="caution">
    <text evidence="2">The sequence shown here is derived from an EMBL/GenBank/DDBJ whole genome shotgun (WGS) entry which is preliminary data.</text>
</comment>
<evidence type="ECO:0000313" key="3">
    <source>
        <dbReference type="Proteomes" id="UP000632377"/>
    </source>
</evidence>
<dbReference type="Proteomes" id="UP000632377">
    <property type="component" value="Unassembled WGS sequence"/>
</dbReference>
<accession>A0ABS1TEA4</accession>
<dbReference type="Pfam" id="PF01381">
    <property type="entry name" value="HTH_3"/>
    <property type="match status" value="1"/>
</dbReference>
<dbReference type="Gene3D" id="1.10.260.40">
    <property type="entry name" value="lambda repressor-like DNA-binding domains"/>
    <property type="match status" value="1"/>
</dbReference>
<proteinExistence type="predicted"/>
<keyword evidence="3" id="KW-1185">Reference proteome</keyword>
<dbReference type="InterPro" id="IPR010982">
    <property type="entry name" value="Lambda_DNA-bd_dom_sf"/>
</dbReference>
<reference evidence="2 3" key="1">
    <citation type="submission" date="2021-01" db="EMBL/GenBank/DDBJ databases">
        <title>Genome public.</title>
        <authorList>
            <person name="Liu C."/>
            <person name="Sun Q."/>
        </authorList>
    </citation>
    <scope>NUCLEOTIDE SEQUENCE [LARGE SCALE GENOMIC DNA]</scope>
    <source>
        <strain evidence="2 3">YIM B02515</strain>
    </source>
</reference>
<dbReference type="CDD" id="cd00093">
    <property type="entry name" value="HTH_XRE"/>
    <property type="match status" value="1"/>
</dbReference>
<name>A0ABS1TEA4_9CLOT</name>
<dbReference type="EMBL" id="JAESWC010000014">
    <property type="protein sequence ID" value="MBL4937630.1"/>
    <property type="molecule type" value="Genomic_DNA"/>
</dbReference>
<evidence type="ECO:0000313" key="2">
    <source>
        <dbReference type="EMBL" id="MBL4937630.1"/>
    </source>
</evidence>
<dbReference type="PROSITE" id="PS50943">
    <property type="entry name" value="HTH_CROC1"/>
    <property type="match status" value="1"/>
</dbReference>
<feature type="domain" description="HTH cro/C1-type" evidence="1">
    <location>
        <begin position="6"/>
        <end position="60"/>
    </location>
</feature>
<dbReference type="SUPFAM" id="SSF47413">
    <property type="entry name" value="lambda repressor-like DNA-binding domains"/>
    <property type="match status" value="1"/>
</dbReference>
<protein>
    <submittedName>
        <fullName evidence="2">Helix-turn-helix transcriptional regulator</fullName>
    </submittedName>
</protein>
<dbReference type="SMART" id="SM00530">
    <property type="entry name" value="HTH_XRE"/>
    <property type="match status" value="1"/>
</dbReference>